<keyword evidence="1" id="KW-1133">Transmembrane helix</keyword>
<dbReference type="RefSeq" id="WP_277732929.1">
    <property type="nucleotide sequence ID" value="NZ_CP120733.1"/>
</dbReference>
<keyword evidence="1" id="KW-0472">Membrane</keyword>
<feature type="transmembrane region" description="Helical" evidence="1">
    <location>
        <begin position="369"/>
        <end position="389"/>
    </location>
</feature>
<sequence>MNSFLGLLKVLFKTSTGFLNDKTKRKNNKYLIYLVYIMLGFIIISPTIKITSAIYDLLKLQGLEVYLLQFGFSATSIVIMLYSVFYVMGSFYFSQDIENYLYLPIKPYKLLTGKFIIALVNQYIMELLLLIPMVILFGVKGNFGFIYYLYSVIIFLLFPIVPLCFSSIISMIIMRFSSFSKRKDLFKLISGIISLLFAIGINMLVRESFKVETGANFIFNVIEEKNFFLNIILNIFTQTKLYAYTLTNSSDIHGLFGISGIIVSSLISISVFMILGEILYLKGVVGLNEINKTKKRKPQNINKNITTNTPIKSYVLMEIKTIIRTPQILIYGVLTSTIWSLYIVIYPIISDGNLSSITSWINNSKNMGVNLVLLIGITIFFLCTNPIFYTPISRDGRRFYLNKFIPFSYEDQIKSKIIVSSIMGLFNVFIYTIVLIILKLSFTFIVSYILTCIPVVIFISMHGLSADLNGPKLDWDNENEIFKNNFKGLIMSMINLVLVGSIYIVLSIASIFISINLFIGIAVIAVTYIILGNIMIDKILEDKIKLYEELH</sequence>
<dbReference type="InterPro" id="IPR031599">
    <property type="entry name" value="ABC_tran_2"/>
</dbReference>
<feature type="transmembrane region" description="Helical" evidence="1">
    <location>
        <begin position="185"/>
        <end position="205"/>
    </location>
</feature>
<organism evidence="2 3">
    <name type="scientific">Tepidibacter hydrothermalis</name>
    <dbReference type="NCBI Taxonomy" id="3036126"/>
    <lineage>
        <taxon>Bacteria</taxon>
        <taxon>Bacillati</taxon>
        <taxon>Bacillota</taxon>
        <taxon>Clostridia</taxon>
        <taxon>Peptostreptococcales</taxon>
        <taxon>Peptostreptococcaceae</taxon>
        <taxon>Tepidibacter</taxon>
    </lineage>
</organism>
<evidence type="ECO:0000313" key="3">
    <source>
        <dbReference type="Proteomes" id="UP001222800"/>
    </source>
</evidence>
<proteinExistence type="predicted"/>
<feature type="transmembrane region" description="Helical" evidence="1">
    <location>
        <begin position="328"/>
        <end position="349"/>
    </location>
</feature>
<protein>
    <recommendedName>
        <fullName evidence="4">ABC-2 type transport system permease protein</fullName>
    </recommendedName>
</protein>
<feature type="transmembrane region" description="Helical" evidence="1">
    <location>
        <begin position="486"/>
        <end position="505"/>
    </location>
</feature>
<feature type="transmembrane region" description="Helical" evidence="1">
    <location>
        <begin position="115"/>
        <end position="139"/>
    </location>
</feature>
<feature type="transmembrane region" description="Helical" evidence="1">
    <location>
        <begin position="67"/>
        <end position="94"/>
    </location>
</feature>
<evidence type="ECO:0000313" key="2">
    <source>
        <dbReference type="EMBL" id="WFD10965.1"/>
    </source>
</evidence>
<keyword evidence="3" id="KW-1185">Reference proteome</keyword>
<feature type="transmembrane region" description="Helical" evidence="1">
    <location>
        <begin position="30"/>
        <end position="55"/>
    </location>
</feature>
<keyword evidence="1" id="KW-0812">Transmembrane</keyword>
<accession>A0ABY8EJ09</accession>
<dbReference type="Proteomes" id="UP001222800">
    <property type="component" value="Chromosome"/>
</dbReference>
<feature type="transmembrane region" description="Helical" evidence="1">
    <location>
        <begin position="417"/>
        <end position="438"/>
    </location>
</feature>
<feature type="transmembrane region" description="Helical" evidence="1">
    <location>
        <begin position="252"/>
        <end position="275"/>
    </location>
</feature>
<feature type="transmembrane region" description="Helical" evidence="1">
    <location>
        <begin position="145"/>
        <end position="173"/>
    </location>
</feature>
<dbReference type="EMBL" id="CP120733">
    <property type="protein sequence ID" value="WFD10965.1"/>
    <property type="molecule type" value="Genomic_DNA"/>
</dbReference>
<dbReference type="Pfam" id="PF16949">
    <property type="entry name" value="ABC_tran_2"/>
    <property type="match status" value="1"/>
</dbReference>
<reference evidence="2 3" key="1">
    <citation type="submission" date="2023-03" db="EMBL/GenBank/DDBJ databases">
        <title>Complete genome sequence of Tepidibacter sp. SWIR-1, isolated from a deep-sea hydrothermal vent.</title>
        <authorList>
            <person name="Li X."/>
        </authorList>
    </citation>
    <scope>NUCLEOTIDE SEQUENCE [LARGE SCALE GENOMIC DNA]</scope>
    <source>
        <strain evidence="2 3">SWIR-1</strain>
    </source>
</reference>
<name>A0ABY8EJ09_9FIRM</name>
<evidence type="ECO:0008006" key="4">
    <source>
        <dbReference type="Google" id="ProtNLM"/>
    </source>
</evidence>
<feature type="transmembrane region" description="Helical" evidence="1">
    <location>
        <begin position="444"/>
        <end position="465"/>
    </location>
</feature>
<evidence type="ECO:0000256" key="1">
    <source>
        <dbReference type="SAM" id="Phobius"/>
    </source>
</evidence>
<gene>
    <name evidence="2" type="ORF">P4S50_02510</name>
</gene>
<feature type="transmembrane region" description="Helical" evidence="1">
    <location>
        <begin position="511"/>
        <end position="536"/>
    </location>
</feature>